<accession>F0ZIU3</accession>
<dbReference type="Pfam" id="PF01344">
    <property type="entry name" value="Kelch_1"/>
    <property type="match status" value="3"/>
</dbReference>
<dbReference type="eggNOG" id="KOG4441">
    <property type="taxonomic scope" value="Eukaryota"/>
</dbReference>
<keyword evidence="1" id="KW-0677">Repeat</keyword>
<dbReference type="VEuPathDB" id="AmoebaDB:DICPUDRAFT_54776"/>
<dbReference type="SUPFAM" id="SSF117281">
    <property type="entry name" value="Kelch motif"/>
    <property type="match status" value="1"/>
</dbReference>
<dbReference type="AlphaFoldDB" id="F0ZIU3"/>
<dbReference type="PANTHER" id="PTHR45972">
    <property type="entry name" value="BTB_2 DOMAIN-CONTAINING PROTEIN"/>
    <property type="match status" value="1"/>
</dbReference>
<dbReference type="InParanoid" id="F0ZIU3"/>
<reference evidence="3" key="1">
    <citation type="journal article" date="2011" name="Genome Biol.">
        <title>Comparative genomics of the social amoebae Dictyostelium discoideum and Dictyostelium purpureum.</title>
        <authorList>
            <consortium name="US DOE Joint Genome Institute (JGI-PGF)"/>
            <person name="Sucgang R."/>
            <person name="Kuo A."/>
            <person name="Tian X."/>
            <person name="Salerno W."/>
            <person name="Parikh A."/>
            <person name="Feasley C.L."/>
            <person name="Dalin E."/>
            <person name="Tu H."/>
            <person name="Huang E."/>
            <person name="Barry K."/>
            <person name="Lindquist E."/>
            <person name="Shapiro H."/>
            <person name="Bruce D."/>
            <person name="Schmutz J."/>
            <person name="Salamov A."/>
            <person name="Fey P."/>
            <person name="Gaudet P."/>
            <person name="Anjard C."/>
            <person name="Babu M.M."/>
            <person name="Basu S."/>
            <person name="Bushmanova Y."/>
            <person name="van der Wel H."/>
            <person name="Katoh-Kurasawa M."/>
            <person name="Dinh C."/>
            <person name="Coutinho P.M."/>
            <person name="Saito T."/>
            <person name="Elias M."/>
            <person name="Schaap P."/>
            <person name="Kay R.R."/>
            <person name="Henrissat B."/>
            <person name="Eichinger L."/>
            <person name="Rivero F."/>
            <person name="Putnam N.H."/>
            <person name="West C.M."/>
            <person name="Loomis W.F."/>
            <person name="Chisholm R.L."/>
            <person name="Shaulsky G."/>
            <person name="Strassmann J.E."/>
            <person name="Queller D.C."/>
            <person name="Kuspa A."/>
            <person name="Grigoriev I.V."/>
        </authorList>
    </citation>
    <scope>NUCLEOTIDE SEQUENCE [LARGE SCALE GENOMIC DNA]</scope>
    <source>
        <strain evidence="3">QSDP1</strain>
    </source>
</reference>
<dbReference type="OrthoDB" id="18588at2759"/>
<keyword evidence="3" id="KW-1185">Reference proteome</keyword>
<dbReference type="Gene3D" id="2.120.10.80">
    <property type="entry name" value="Kelch-type beta propeller"/>
    <property type="match status" value="1"/>
</dbReference>
<dbReference type="InterPro" id="IPR015915">
    <property type="entry name" value="Kelch-typ_b-propeller"/>
</dbReference>
<dbReference type="OMA" id="CYDFEAK"/>
<dbReference type="SMART" id="SM00612">
    <property type="entry name" value="Kelch"/>
    <property type="match status" value="4"/>
</dbReference>
<dbReference type="Proteomes" id="UP000001064">
    <property type="component" value="Unassembled WGS sequence"/>
</dbReference>
<protein>
    <recommendedName>
        <fullName evidence="4">Kelch repeat-containing protein</fullName>
    </recommendedName>
</protein>
<dbReference type="RefSeq" id="XP_003287329.1">
    <property type="nucleotide sequence ID" value="XM_003287281.1"/>
</dbReference>
<name>F0ZIU3_DICPU</name>
<dbReference type="GeneID" id="10501202"/>
<evidence type="ECO:0000313" key="2">
    <source>
        <dbReference type="EMBL" id="EGC36136.1"/>
    </source>
</evidence>
<organism evidence="2 3">
    <name type="scientific">Dictyostelium purpureum</name>
    <name type="common">Slime mold</name>
    <dbReference type="NCBI Taxonomy" id="5786"/>
    <lineage>
        <taxon>Eukaryota</taxon>
        <taxon>Amoebozoa</taxon>
        <taxon>Evosea</taxon>
        <taxon>Eumycetozoa</taxon>
        <taxon>Dictyostelia</taxon>
        <taxon>Dictyosteliales</taxon>
        <taxon>Dictyosteliaceae</taxon>
        <taxon>Dictyostelium</taxon>
    </lineage>
</organism>
<dbReference type="PANTHER" id="PTHR45972:SF4">
    <property type="entry name" value="KELCH REPEAT-CONTAINING PROTEIN"/>
    <property type="match status" value="1"/>
</dbReference>
<evidence type="ECO:0000256" key="1">
    <source>
        <dbReference type="ARBA" id="ARBA00022737"/>
    </source>
</evidence>
<dbReference type="InterPro" id="IPR052310">
    <property type="entry name" value="Kelch/BTB_domain_protein"/>
</dbReference>
<proteinExistence type="predicted"/>
<sequence>MINHYFVAGVVGDCIYALPDAGLHQPIYKYDPKELRWKSAENTLKGGKTGFSLAVLDDYIYIIGGYKGSTVTDTVERYHPRTNSWCNVANMLTKRAEGSTVVQDGFIYIIGGSSPNTTIERYNPHSNQWSFICNLSNGQFKVSTATSMEGKIYAIGAENESYSNNIVLQFNPTTNSWKRVAPLLCNSYNPHSSVILDRYIFFIPWSGSTSVHKYESCSY</sequence>
<dbReference type="EMBL" id="GL871036">
    <property type="protein sequence ID" value="EGC36136.1"/>
    <property type="molecule type" value="Genomic_DNA"/>
</dbReference>
<dbReference type="InterPro" id="IPR006652">
    <property type="entry name" value="Kelch_1"/>
</dbReference>
<evidence type="ECO:0008006" key="4">
    <source>
        <dbReference type="Google" id="ProtNLM"/>
    </source>
</evidence>
<gene>
    <name evidence="2" type="ORF">DICPUDRAFT_54776</name>
</gene>
<dbReference type="KEGG" id="dpp:DICPUDRAFT_54776"/>
<dbReference type="STRING" id="5786.F0ZIU3"/>
<evidence type="ECO:0000313" key="3">
    <source>
        <dbReference type="Proteomes" id="UP000001064"/>
    </source>
</evidence>